<feature type="region of interest" description="Disordered" evidence="10">
    <location>
        <begin position="298"/>
        <end position="317"/>
    </location>
</feature>
<dbReference type="NCBIfam" id="TIGR00206">
    <property type="entry name" value="fliF"/>
    <property type="match status" value="1"/>
</dbReference>
<dbReference type="GO" id="GO:0003774">
    <property type="term" value="F:cytoskeletal motor activity"/>
    <property type="evidence" value="ECO:0007669"/>
    <property type="project" value="InterPro"/>
</dbReference>
<proteinExistence type="inferred from homology"/>
<keyword evidence="4" id="KW-1003">Cell membrane</keyword>
<evidence type="ECO:0000256" key="11">
    <source>
        <dbReference type="SAM" id="Phobius"/>
    </source>
</evidence>
<dbReference type="EMBL" id="CP003326">
    <property type="protein sequence ID" value="AFS78612.1"/>
    <property type="molecule type" value="Genomic_DNA"/>
</dbReference>
<evidence type="ECO:0000256" key="5">
    <source>
        <dbReference type="ARBA" id="ARBA00022692"/>
    </source>
</evidence>
<evidence type="ECO:0000256" key="2">
    <source>
        <dbReference type="ARBA" id="ARBA00004651"/>
    </source>
</evidence>
<dbReference type="Gene3D" id="3.30.300.30">
    <property type="match status" value="1"/>
</dbReference>
<dbReference type="PRINTS" id="PR01009">
    <property type="entry name" value="FLGMRINGFLIF"/>
</dbReference>
<dbReference type="STRING" id="1128398.Curi_c16040"/>
<evidence type="ECO:0000256" key="1">
    <source>
        <dbReference type="ARBA" id="ARBA00004117"/>
    </source>
</evidence>
<comment type="subcellular location">
    <subcellularLocation>
        <location evidence="1 9">Bacterial flagellum basal body</location>
    </subcellularLocation>
    <subcellularLocation>
        <location evidence="2">Cell membrane</location>
        <topology evidence="2">Multi-pass membrane protein</topology>
    </subcellularLocation>
</comment>
<feature type="transmembrane region" description="Helical" evidence="11">
    <location>
        <begin position="427"/>
        <end position="448"/>
    </location>
</feature>
<dbReference type="Pfam" id="PF08345">
    <property type="entry name" value="YscJ_FliF_C"/>
    <property type="match status" value="1"/>
</dbReference>
<accession>K0B0L7</accession>
<dbReference type="OrthoDB" id="9807026at2"/>
<dbReference type="Proteomes" id="UP000006094">
    <property type="component" value="Chromosome"/>
</dbReference>
<dbReference type="HOGENOM" id="CLU_028108_2_2_9"/>
<keyword evidence="14" id="KW-0282">Flagellum</keyword>
<dbReference type="GO" id="GO:0071973">
    <property type="term" value="P:bacterial-type flagellum-dependent cell motility"/>
    <property type="evidence" value="ECO:0007669"/>
    <property type="project" value="InterPro"/>
</dbReference>
<comment type="similarity">
    <text evidence="3 9">Belongs to the FliF family.</text>
</comment>
<sequence length="517" mass="57253">MGEIIGRVRNQLNDFWQGLDKNKKIKLGIGVLVIIIVAGIILYTTRTKYEPIFDDLAPKDAGEVTKKLDEKGIPWKEGKNEGTILVPEEMKSKAKMELAMEGMPKEGYTFTDAFADIDWTTTEYDKKQKMKFALEETLSTDLAKIDGVESAKVYLNIPEDTGYVLQEKKSPTASVLLTLKNGSINKNKVEGIQYLVAHAIGGEMTPEDVSVVDNNGKLLTKSEDQNLYEANDQLGLQKMKEDALNKSIKEFLETPLGKGNVEVRTSIKLNFDSEITNVKEYAPPVEGSEEGIVRSLEEMSEKNENSSSGQVPGTEPNTEDEIVDYAQVDQQSSNNSEKNGRTVNYEINETNKQIKKGIGQTDAITVAVIIDENAIGGSLTEERKKEITSLISSATGTDTVKVEISTMAFNKGEVEADEAVEESTTPMWTWMLIGAALAAGVVGGTVVYRRNKLASEEALDDESTLSQLDEMIENAASDLEDLDFEQEKSVMKDQISKFVEKKPEIVVQLLRTWMNEE</sequence>
<dbReference type="InterPro" id="IPR013556">
    <property type="entry name" value="Flag_M-ring_C"/>
</dbReference>
<dbReference type="AlphaFoldDB" id="K0B0L7"/>
<evidence type="ECO:0000256" key="4">
    <source>
        <dbReference type="ARBA" id="ARBA00022475"/>
    </source>
</evidence>
<evidence type="ECO:0000313" key="14">
    <source>
        <dbReference type="EMBL" id="AFS78612.1"/>
    </source>
</evidence>
<evidence type="ECO:0000256" key="3">
    <source>
        <dbReference type="ARBA" id="ARBA00007971"/>
    </source>
</evidence>
<keyword evidence="14" id="KW-0969">Cilium</keyword>
<dbReference type="PIRSF" id="PIRSF004862">
    <property type="entry name" value="FliF"/>
    <property type="match status" value="1"/>
</dbReference>
<evidence type="ECO:0000259" key="12">
    <source>
        <dbReference type="Pfam" id="PF01514"/>
    </source>
</evidence>
<dbReference type="RefSeq" id="WP_014967748.1">
    <property type="nucleotide sequence ID" value="NC_018664.1"/>
</dbReference>
<dbReference type="InterPro" id="IPR006182">
    <property type="entry name" value="FliF_N_dom"/>
</dbReference>
<dbReference type="GO" id="GO:0009431">
    <property type="term" value="C:bacterial-type flagellum basal body, MS ring"/>
    <property type="evidence" value="ECO:0007669"/>
    <property type="project" value="InterPro"/>
</dbReference>
<keyword evidence="15" id="KW-1185">Reference proteome</keyword>
<keyword evidence="7 11" id="KW-0472">Membrane</keyword>
<dbReference type="PANTHER" id="PTHR30046">
    <property type="entry name" value="FLAGELLAR M-RING PROTEIN"/>
    <property type="match status" value="1"/>
</dbReference>
<comment type="function">
    <text evidence="9">The M ring may be actively involved in energy transduction.</text>
</comment>
<keyword evidence="14" id="KW-0966">Cell projection</keyword>
<dbReference type="Pfam" id="PF01514">
    <property type="entry name" value="YscJ_FliF"/>
    <property type="match status" value="1"/>
</dbReference>
<name>K0B0L7_GOTA9</name>
<reference evidence="14 15" key="1">
    <citation type="journal article" date="2012" name="PLoS ONE">
        <title>The purine-utilizing bacterium Clostridium acidurici 9a: a genome-guided metabolic reconsideration.</title>
        <authorList>
            <person name="Hartwich K."/>
            <person name="Poehlein A."/>
            <person name="Daniel R."/>
        </authorList>
    </citation>
    <scope>NUCLEOTIDE SEQUENCE [LARGE SCALE GENOMIC DNA]</scope>
    <source>
        <strain evidence="15">ATCC 7906 / DSM 604 / BCRC 14475 / CIP 104303 / KCTC 5404 / NCIMB 10678 / 9a</strain>
    </source>
</reference>
<evidence type="ECO:0000259" key="13">
    <source>
        <dbReference type="Pfam" id="PF08345"/>
    </source>
</evidence>
<keyword evidence="6 11" id="KW-1133">Transmembrane helix</keyword>
<keyword evidence="8 9" id="KW-0975">Bacterial flagellum</keyword>
<evidence type="ECO:0000256" key="6">
    <source>
        <dbReference type="ARBA" id="ARBA00022989"/>
    </source>
</evidence>
<keyword evidence="5 11" id="KW-0812">Transmembrane</keyword>
<evidence type="ECO:0000313" key="15">
    <source>
        <dbReference type="Proteomes" id="UP000006094"/>
    </source>
</evidence>
<dbReference type="GO" id="GO:0005886">
    <property type="term" value="C:plasma membrane"/>
    <property type="evidence" value="ECO:0007669"/>
    <property type="project" value="UniProtKB-SubCell"/>
</dbReference>
<gene>
    <name evidence="14" type="primary">fliF</name>
    <name evidence="14" type="ordered locus">Curi_c16040</name>
</gene>
<dbReference type="InterPro" id="IPR045851">
    <property type="entry name" value="AMP-bd_C_sf"/>
</dbReference>
<feature type="domain" description="Flagellar M-ring N-terminal" evidence="12">
    <location>
        <begin position="45"/>
        <end position="220"/>
    </location>
</feature>
<dbReference type="InterPro" id="IPR000067">
    <property type="entry name" value="FlgMring_FliF"/>
</dbReference>
<dbReference type="KEGG" id="cad:Curi_c16040"/>
<dbReference type="InterPro" id="IPR043427">
    <property type="entry name" value="YscJ/FliF"/>
</dbReference>
<dbReference type="PANTHER" id="PTHR30046:SF0">
    <property type="entry name" value="FLAGELLAR M-RING PROTEIN"/>
    <property type="match status" value="1"/>
</dbReference>
<feature type="domain" description="Flagellar M-ring C-terminal" evidence="13">
    <location>
        <begin position="252"/>
        <end position="409"/>
    </location>
</feature>
<organism evidence="14 15">
    <name type="scientific">Gottschalkia acidurici (strain ATCC 7906 / DSM 604 / BCRC 14475 / CIP 104303 / KCTC 5404 / NCIMB 10678 / 9a)</name>
    <name type="common">Clostridium acidurici</name>
    <dbReference type="NCBI Taxonomy" id="1128398"/>
    <lineage>
        <taxon>Bacteria</taxon>
        <taxon>Bacillati</taxon>
        <taxon>Bacillota</taxon>
        <taxon>Tissierellia</taxon>
        <taxon>Tissierellales</taxon>
        <taxon>Gottschalkiaceae</taxon>
        <taxon>Gottschalkia</taxon>
    </lineage>
</organism>
<evidence type="ECO:0000256" key="9">
    <source>
        <dbReference type="PIRNR" id="PIRNR004862"/>
    </source>
</evidence>
<evidence type="ECO:0000256" key="8">
    <source>
        <dbReference type="ARBA" id="ARBA00023143"/>
    </source>
</evidence>
<evidence type="ECO:0000256" key="7">
    <source>
        <dbReference type="ARBA" id="ARBA00023136"/>
    </source>
</evidence>
<feature type="transmembrane region" description="Helical" evidence="11">
    <location>
        <begin position="25"/>
        <end position="43"/>
    </location>
</feature>
<dbReference type="eggNOG" id="COG1766">
    <property type="taxonomic scope" value="Bacteria"/>
</dbReference>
<evidence type="ECO:0000256" key="10">
    <source>
        <dbReference type="SAM" id="MobiDB-lite"/>
    </source>
</evidence>
<protein>
    <recommendedName>
        <fullName evidence="9">Flagellar M-ring protein</fullName>
    </recommendedName>
</protein>